<dbReference type="Gene3D" id="3.40.50.1820">
    <property type="entry name" value="alpha/beta hydrolase"/>
    <property type="match status" value="1"/>
</dbReference>
<dbReference type="Pfam" id="PF00756">
    <property type="entry name" value="Esterase"/>
    <property type="match status" value="1"/>
</dbReference>
<accession>A0ABT1GX30</accession>
<comment type="caution">
    <text evidence="2">The sequence shown here is derived from an EMBL/GenBank/DDBJ whole genome shotgun (WGS) entry which is preliminary data.</text>
</comment>
<feature type="compositionally biased region" description="Low complexity" evidence="1">
    <location>
        <begin position="426"/>
        <end position="569"/>
    </location>
</feature>
<dbReference type="RefSeq" id="WP_253653082.1">
    <property type="nucleotide sequence ID" value="NZ_BAAAOE010000004.1"/>
</dbReference>
<gene>
    <name evidence="2" type="ORF">LX12_000685</name>
</gene>
<keyword evidence="3" id="KW-1185">Reference proteome</keyword>
<evidence type="ECO:0000256" key="1">
    <source>
        <dbReference type="SAM" id="MobiDB-lite"/>
    </source>
</evidence>
<reference evidence="2 3" key="1">
    <citation type="submission" date="2022-06" db="EMBL/GenBank/DDBJ databases">
        <title>Genomic Encyclopedia of Archaeal and Bacterial Type Strains, Phase II (KMG-II): from individual species to whole genera.</title>
        <authorList>
            <person name="Goeker M."/>
        </authorList>
    </citation>
    <scope>NUCLEOTIDE SEQUENCE [LARGE SCALE GENOMIC DNA]</scope>
    <source>
        <strain evidence="2 3">DSM 45037</strain>
    </source>
</reference>
<feature type="region of interest" description="Disordered" evidence="1">
    <location>
        <begin position="408"/>
        <end position="569"/>
    </location>
</feature>
<feature type="region of interest" description="Disordered" evidence="1">
    <location>
        <begin position="1"/>
        <end position="30"/>
    </location>
</feature>
<dbReference type="InterPro" id="IPR029058">
    <property type="entry name" value="AB_hydrolase_fold"/>
</dbReference>
<organism evidence="2 3">
    <name type="scientific">Williamsia serinedens</name>
    <dbReference type="NCBI Taxonomy" id="391736"/>
    <lineage>
        <taxon>Bacteria</taxon>
        <taxon>Bacillati</taxon>
        <taxon>Actinomycetota</taxon>
        <taxon>Actinomycetes</taxon>
        <taxon>Mycobacteriales</taxon>
        <taxon>Nocardiaceae</taxon>
        <taxon>Williamsia</taxon>
    </lineage>
</organism>
<proteinExistence type="predicted"/>
<sequence length="569" mass="57361">MGDNRGRHRAAEKKVARRRERTAASSTKRKAQFVLATSSVTAAAVALGVAGPAFAVDPGRLRDGCSFASASDEQRQIQTCTFYSNALGRDVNVQIRPSSNPEGSTEQGVYFLDGIGANNDRNTWANPDVGEVEAFSKNVNLVLPAGGAGEWATNWQGDKVQNGVTTKGPQWDTFLAQELPAYLNENFDVQENNNAIVGVSMSGGPAIITALNNPTVFAVARSFSGFYQTDNAGGYQAIPYIQQTYTGISNGGSGMWGIPGTPGNIWAQNDVSKRIAEAKASGQTIIISVGNGIPPLKTILALAASQGIAGIITLPVTVATGAAIEMGSLVSTMLLNAQAVAQGLPVRFHYDFGSHDFYSWSQTAPQDAAEIEQALKDAQAKENTAANANTLRVAGPSSTLNETNAALAQQVSAQKSDAGTSSVTVPSSEATGSSSSANETTTSGSTSGTGSSGTGSTSGATTDASTSPAPTSSAPTSSAPTTIESTAPASTSGSGSGSTKSGSTATSTATAPSTSTSSTSTTDAPSTESASTGTTSAGTSSTGTSSTGTTSTGTTGATTVTKTETAPAA</sequence>
<name>A0ABT1GX30_9NOCA</name>
<dbReference type="EMBL" id="JAMTCG010000001">
    <property type="protein sequence ID" value="MCP2159521.1"/>
    <property type="molecule type" value="Genomic_DNA"/>
</dbReference>
<dbReference type="InterPro" id="IPR000801">
    <property type="entry name" value="Esterase-like"/>
</dbReference>
<dbReference type="Proteomes" id="UP001205740">
    <property type="component" value="Unassembled WGS sequence"/>
</dbReference>
<evidence type="ECO:0000313" key="2">
    <source>
        <dbReference type="EMBL" id="MCP2159521.1"/>
    </source>
</evidence>
<protein>
    <submittedName>
        <fullName evidence="2">Diacylglycerol O-acyltransferase / trehalose O-mycolyltransferase</fullName>
    </submittedName>
</protein>
<feature type="compositionally biased region" description="Basic residues" evidence="1">
    <location>
        <begin position="1"/>
        <end position="20"/>
    </location>
</feature>
<evidence type="ECO:0000313" key="3">
    <source>
        <dbReference type="Proteomes" id="UP001205740"/>
    </source>
</evidence>
<feature type="compositionally biased region" description="Polar residues" evidence="1">
    <location>
        <begin position="408"/>
        <end position="425"/>
    </location>
</feature>
<dbReference type="SUPFAM" id="SSF53474">
    <property type="entry name" value="alpha/beta-Hydrolases"/>
    <property type="match status" value="1"/>
</dbReference>